<organism evidence="2 3">
    <name type="scientific">Gonium pectorale</name>
    <name type="common">Green alga</name>
    <dbReference type="NCBI Taxonomy" id="33097"/>
    <lineage>
        <taxon>Eukaryota</taxon>
        <taxon>Viridiplantae</taxon>
        <taxon>Chlorophyta</taxon>
        <taxon>core chlorophytes</taxon>
        <taxon>Chlorophyceae</taxon>
        <taxon>CS clade</taxon>
        <taxon>Chlamydomonadales</taxon>
        <taxon>Volvocaceae</taxon>
        <taxon>Gonium</taxon>
    </lineage>
</organism>
<evidence type="ECO:0000313" key="2">
    <source>
        <dbReference type="EMBL" id="KXZ50209.1"/>
    </source>
</evidence>
<dbReference type="EMBL" id="LSYV01000018">
    <property type="protein sequence ID" value="KXZ50209.1"/>
    <property type="molecule type" value="Genomic_DNA"/>
</dbReference>
<sequence>MVSTESKIMRPDTVRTPEEVLRQARIAHSSRVAALTLVQCAVDRETQQRRTSLIRMQYDKDRSPFSLLDATALASGFVEGDDGHVNLNLDRALHEALNGEEGLTSVAGFDVSYLGAAVPPSPRAALAGMAPGFTGSSFLCYPAGATSRNSVNSGSSANSSNATAIGGVGGGGGSGNVFGSRICRDHAEWVAGATAASATDPDPDGQSADDEESMAPARRTAAQMPSPSAASAAPFPVAAAAPLGGPTIAWGESPRSSHSISGSGIAFGTPGGGMTIMAGRRTPDPVSPAPLEPDPSTQLGRAMAHAAPGSALASLLLTHRPPPAAGLASHGNPNDCAEGGRTGGDGDGADDSGGQFPAPSAAAEELLQVQASGALEPAGVAAASAVAAGAAWTSSGRITEAGSRVSESSTSQKMASLGPVTLADEAGGDDEPSPFSAPLPTPLHLTNGACGGSCGEGDLVRVGSLGRRRYASES</sequence>
<protein>
    <submittedName>
        <fullName evidence="2">Uncharacterized protein</fullName>
    </submittedName>
</protein>
<dbReference type="AlphaFoldDB" id="A0A150GK38"/>
<keyword evidence="3" id="KW-1185">Reference proteome</keyword>
<dbReference type="Proteomes" id="UP000075714">
    <property type="component" value="Unassembled WGS sequence"/>
</dbReference>
<comment type="caution">
    <text evidence="2">The sequence shown here is derived from an EMBL/GenBank/DDBJ whole genome shotgun (WGS) entry which is preliminary data.</text>
</comment>
<evidence type="ECO:0000256" key="1">
    <source>
        <dbReference type="SAM" id="MobiDB-lite"/>
    </source>
</evidence>
<name>A0A150GK38_GONPE</name>
<gene>
    <name evidence="2" type="ORF">GPECTOR_17g846</name>
</gene>
<feature type="region of interest" description="Disordered" evidence="1">
    <location>
        <begin position="193"/>
        <end position="230"/>
    </location>
</feature>
<dbReference type="OrthoDB" id="10665681at2759"/>
<feature type="compositionally biased region" description="Low complexity" evidence="1">
    <location>
        <begin position="221"/>
        <end position="230"/>
    </location>
</feature>
<evidence type="ECO:0000313" key="3">
    <source>
        <dbReference type="Proteomes" id="UP000075714"/>
    </source>
</evidence>
<reference evidence="3" key="1">
    <citation type="journal article" date="2016" name="Nat. Commun.">
        <title>The Gonium pectorale genome demonstrates co-option of cell cycle regulation during the evolution of multicellularity.</title>
        <authorList>
            <person name="Hanschen E.R."/>
            <person name="Marriage T.N."/>
            <person name="Ferris P.J."/>
            <person name="Hamaji T."/>
            <person name="Toyoda A."/>
            <person name="Fujiyama A."/>
            <person name="Neme R."/>
            <person name="Noguchi H."/>
            <person name="Minakuchi Y."/>
            <person name="Suzuki M."/>
            <person name="Kawai-Toyooka H."/>
            <person name="Smith D.R."/>
            <person name="Sparks H."/>
            <person name="Anderson J."/>
            <person name="Bakaric R."/>
            <person name="Luria V."/>
            <person name="Karger A."/>
            <person name="Kirschner M.W."/>
            <person name="Durand P.M."/>
            <person name="Michod R.E."/>
            <person name="Nozaki H."/>
            <person name="Olson B.J."/>
        </authorList>
    </citation>
    <scope>NUCLEOTIDE SEQUENCE [LARGE SCALE GENOMIC DNA]</scope>
    <source>
        <strain evidence="3">NIES-2863</strain>
    </source>
</reference>
<feature type="compositionally biased region" description="Acidic residues" evidence="1">
    <location>
        <begin position="201"/>
        <end position="213"/>
    </location>
</feature>
<feature type="region of interest" description="Disordered" evidence="1">
    <location>
        <begin position="321"/>
        <end position="358"/>
    </location>
</feature>
<feature type="compositionally biased region" description="Polar residues" evidence="1">
    <location>
        <begin position="405"/>
        <end position="414"/>
    </location>
</feature>
<proteinExistence type="predicted"/>
<feature type="region of interest" description="Disordered" evidence="1">
    <location>
        <begin position="394"/>
        <end position="450"/>
    </location>
</feature>
<accession>A0A150GK38</accession>
<feature type="region of interest" description="Disordered" evidence="1">
    <location>
        <begin position="280"/>
        <end position="301"/>
    </location>
</feature>